<organism evidence="5 6">
    <name type="scientific">Parazoarcus communis SWub3 = DSM 12120</name>
    <dbReference type="NCBI Taxonomy" id="1121029"/>
    <lineage>
        <taxon>Bacteria</taxon>
        <taxon>Pseudomonadati</taxon>
        <taxon>Pseudomonadota</taxon>
        <taxon>Betaproteobacteria</taxon>
        <taxon>Rhodocyclales</taxon>
        <taxon>Zoogloeaceae</taxon>
        <taxon>Parazoarcus</taxon>
    </lineage>
</organism>
<protein>
    <submittedName>
        <fullName evidence="5">Dinitrogenase iron-molybdenum cofactor biosynthesis protein</fullName>
    </submittedName>
</protein>
<dbReference type="OrthoDB" id="9797941at2"/>
<proteinExistence type="inferred from homology"/>
<name>A0A323V1M4_9RHOO</name>
<feature type="domain" description="Dinitrogenase iron-molybdenum cofactor biosynthesis" evidence="3">
    <location>
        <begin position="118"/>
        <end position="209"/>
    </location>
</feature>
<keyword evidence="6" id="KW-1185">Reference proteome</keyword>
<evidence type="ECO:0000259" key="3">
    <source>
        <dbReference type="Pfam" id="PF02579"/>
    </source>
</evidence>
<dbReference type="InterPro" id="IPR036105">
    <property type="entry name" value="DiNase_FeMo-co_biosyn_sf"/>
</dbReference>
<sequence>MNAPVSPSGSPVTREAALRIALAARSLPDVNVAAFVRALGDRLGTPVTEDKLARVTVADIKALLQGDEIVDPGVDNDALKSAVRYLWGEGIDDGSPIPDAELPEGPGLLRVAVASNKGEMLDGHFGSCNRFLVYLVTESQIALAEVRSTRSAEDAEDRNVARAALISDCHLAYMQSIGGPAAAKVVRAGIHPVKYPVGGAAREVLAQLQGTLKCPPPWLAKVLGTGASSQRRYTADEEEADA</sequence>
<feature type="domain" description="Dinitrogenase iron-molybdenum cofactor N-terminal" evidence="4">
    <location>
        <begin position="12"/>
        <end position="94"/>
    </location>
</feature>
<dbReference type="RefSeq" id="WP_110523392.1">
    <property type="nucleotide sequence ID" value="NZ_QKOE01000003.1"/>
</dbReference>
<dbReference type="EMBL" id="QKOE01000003">
    <property type="protein sequence ID" value="PZA17376.1"/>
    <property type="molecule type" value="Genomic_DNA"/>
</dbReference>
<keyword evidence="2" id="KW-0535">Nitrogen fixation</keyword>
<dbReference type="CDD" id="cd00853">
    <property type="entry name" value="NifX"/>
    <property type="match status" value="1"/>
</dbReference>
<dbReference type="InterPro" id="IPR051840">
    <property type="entry name" value="NifX/NifY_domain"/>
</dbReference>
<dbReference type="Pfam" id="PF02579">
    <property type="entry name" value="Nitro_FeMo-Co"/>
    <property type="match status" value="1"/>
</dbReference>
<dbReference type="InterPro" id="IPR038127">
    <property type="entry name" value="NafY_N_sf"/>
</dbReference>
<gene>
    <name evidence="5" type="ORF">DNK49_05800</name>
</gene>
<comment type="similarity">
    <text evidence="1">Belongs to the NifX/NifY family.</text>
</comment>
<dbReference type="Gene3D" id="3.30.420.130">
    <property type="entry name" value="Dinitrogenase iron-molybdenum cofactor biosynthesis domain"/>
    <property type="match status" value="1"/>
</dbReference>
<evidence type="ECO:0000259" key="4">
    <source>
        <dbReference type="Pfam" id="PF16844"/>
    </source>
</evidence>
<dbReference type="InterPro" id="IPR003731">
    <property type="entry name" value="Di-Nase_FeMo-co_biosynth"/>
</dbReference>
<evidence type="ECO:0000256" key="2">
    <source>
        <dbReference type="ARBA" id="ARBA00023231"/>
    </source>
</evidence>
<dbReference type="Gene3D" id="1.10.150.590">
    <property type="entry name" value="Dinitrogenase iron-molybdenum cofactor, N-terminal"/>
    <property type="match status" value="1"/>
</dbReference>
<dbReference type="SUPFAM" id="SSF53146">
    <property type="entry name" value="Nitrogenase accessory factor-like"/>
    <property type="match status" value="1"/>
</dbReference>
<evidence type="ECO:0000256" key="1">
    <source>
        <dbReference type="ARBA" id="ARBA00010285"/>
    </source>
</evidence>
<dbReference type="Proteomes" id="UP000248259">
    <property type="component" value="Unassembled WGS sequence"/>
</dbReference>
<comment type="caution">
    <text evidence="5">The sequence shown here is derived from an EMBL/GenBank/DDBJ whole genome shotgun (WGS) entry which is preliminary data.</text>
</comment>
<evidence type="ECO:0000313" key="5">
    <source>
        <dbReference type="EMBL" id="PZA17376.1"/>
    </source>
</evidence>
<evidence type="ECO:0000313" key="6">
    <source>
        <dbReference type="Proteomes" id="UP000248259"/>
    </source>
</evidence>
<dbReference type="InterPro" id="IPR031763">
    <property type="entry name" value="NafY_N"/>
</dbReference>
<dbReference type="Pfam" id="PF16844">
    <property type="entry name" value="DIMCO_N"/>
    <property type="match status" value="1"/>
</dbReference>
<dbReference type="AlphaFoldDB" id="A0A323V1M4"/>
<dbReference type="PANTHER" id="PTHR33937">
    <property type="entry name" value="IRON-MOLYBDENUM PROTEIN-RELATED-RELATED"/>
    <property type="match status" value="1"/>
</dbReference>
<dbReference type="PANTHER" id="PTHR33937:SF1">
    <property type="entry name" value="IRON-MOLIBDENUM COFACTOR PROCESSING PROTEIN"/>
    <property type="match status" value="1"/>
</dbReference>
<dbReference type="InterPro" id="IPR034169">
    <property type="entry name" value="NifX-like"/>
</dbReference>
<reference evidence="5 6" key="1">
    <citation type="submission" date="2018-06" db="EMBL/GenBank/DDBJ databases">
        <title>Azoarcus communis strain SWub3 genome.</title>
        <authorList>
            <person name="Zorraquino Salvo V."/>
            <person name="Toubiana D."/>
            <person name="Blumwald E."/>
        </authorList>
    </citation>
    <scope>NUCLEOTIDE SEQUENCE [LARGE SCALE GENOMIC DNA]</scope>
    <source>
        <strain evidence="5 6">SWub3</strain>
    </source>
</reference>
<accession>A0A323V1M4</accession>